<proteinExistence type="predicted"/>
<dbReference type="KEGG" id="vg:54992497"/>
<feature type="compositionally biased region" description="Basic and acidic residues" evidence="1">
    <location>
        <begin position="1"/>
        <end position="14"/>
    </location>
</feature>
<dbReference type="Proteomes" id="UP000247284">
    <property type="component" value="Segment"/>
</dbReference>
<feature type="region of interest" description="Disordered" evidence="1">
    <location>
        <begin position="1"/>
        <end position="21"/>
    </location>
</feature>
<name>A0A2U8UU45_9CAUD</name>
<evidence type="ECO:0000313" key="2">
    <source>
        <dbReference type="EMBL" id="AWN07701.1"/>
    </source>
</evidence>
<evidence type="ECO:0000256" key="1">
    <source>
        <dbReference type="SAM" id="MobiDB-lite"/>
    </source>
</evidence>
<gene>
    <name evidence="2" type="primary">30</name>
    <name evidence="2" type="ORF">PBI_HENDRIX_30</name>
</gene>
<sequence length="112" mass="12449">MMDDARNMLREHLRARPAGPSHLEVDTALAELAKVDGDLKQLAPVHVHVLVRAVDELKLAHLREQEPPADMPHCTGHRMYHRTDAECGEMQAAQYGWELPATVKGSGPDEPN</sequence>
<dbReference type="EMBL" id="MH183162">
    <property type="protein sequence ID" value="AWN07701.1"/>
    <property type="molecule type" value="Genomic_DNA"/>
</dbReference>
<reference evidence="3" key="1">
    <citation type="submission" date="2018-04" db="EMBL/GenBank/DDBJ databases">
        <authorList>
            <person name="Go L.Y."/>
            <person name="Mitchell J.A."/>
        </authorList>
    </citation>
    <scope>NUCLEOTIDE SEQUENCE [LARGE SCALE GENOMIC DNA]</scope>
</reference>
<dbReference type="RefSeq" id="YP_009801968.1">
    <property type="nucleotide sequence ID" value="NC_047977.1"/>
</dbReference>
<protein>
    <submittedName>
        <fullName evidence="2">Uncharacterized protein</fullName>
    </submittedName>
</protein>
<dbReference type="GeneID" id="54992497"/>
<organism evidence="2 3">
    <name type="scientific">Microbacterium phage Hendrix</name>
    <dbReference type="NCBI Taxonomy" id="2182341"/>
    <lineage>
        <taxon>Viruses</taxon>
        <taxon>Duplodnaviria</taxon>
        <taxon>Heunggongvirae</taxon>
        <taxon>Uroviricota</taxon>
        <taxon>Caudoviricetes</taxon>
        <taxon>Rogerhendrixvirus</taxon>
        <taxon>Rogerhendrixvirus hendrix</taxon>
    </lineage>
</organism>
<keyword evidence="3" id="KW-1185">Reference proteome</keyword>
<accession>A0A2U8UU45</accession>
<evidence type="ECO:0000313" key="3">
    <source>
        <dbReference type="Proteomes" id="UP000247284"/>
    </source>
</evidence>